<dbReference type="GO" id="GO:0004497">
    <property type="term" value="F:monooxygenase activity"/>
    <property type="evidence" value="ECO:0007669"/>
    <property type="project" value="InterPro"/>
</dbReference>
<evidence type="ECO:0000256" key="3">
    <source>
        <dbReference type="PIRSR" id="PIRSR602401-1"/>
    </source>
</evidence>
<dbReference type="Pfam" id="PF00067">
    <property type="entry name" value="p450"/>
    <property type="match status" value="1"/>
</dbReference>
<gene>
    <name evidence="4" type="ORF">OSV15_19085</name>
</gene>
<reference evidence="4" key="1">
    <citation type="submission" date="2022-11" db="EMBL/GenBank/DDBJ databases">
        <title>Genomic of Pseudomonas TF18.</title>
        <authorList>
            <person name="Liu T."/>
        </authorList>
    </citation>
    <scope>NUCLEOTIDE SEQUENCE</scope>
    <source>
        <strain evidence="4">TF18</strain>
    </source>
</reference>
<comment type="similarity">
    <text evidence="2">Belongs to the cytochrome P450 family.</text>
</comment>
<dbReference type="GO" id="GO:0005506">
    <property type="term" value="F:iron ion binding"/>
    <property type="evidence" value="ECO:0007669"/>
    <property type="project" value="InterPro"/>
</dbReference>
<dbReference type="Gene3D" id="1.10.630.10">
    <property type="entry name" value="Cytochrome P450"/>
    <property type="match status" value="1"/>
</dbReference>
<keyword evidence="3" id="KW-0349">Heme</keyword>
<sequence length="416" mass="46931">MTEIPHDDHLESSLALLGEGYPFIRDRCARLHSNVFQARLLLQNTICLSGEDAARLFYDERYLQRAHAMPRMLIKTLVGQGGVQGLDGEAHRNRKRMFLQLLDGAAVEKLVSLAEQAWRQAIGEWQARPEVRLMTEVQLILTEAVCRWAGVPLAPAEREIRAEQLATMVDGAGGIGARHWEARKARRGAEAWARQLVEQVRAGRLPAEPTTALMVIAHHRDLDGTPLDEQVAAVELLNLLRPTVAVSYFITYAALELLAQPQWAARLRTDDELLEPFAQEVRRLHAFFPFTAARVREGFDWQGQHFPAGTRVMLDLWGTNREASRWDQPEAFQPERFLNWPGNAFSFITQGGGDAAEGHRCPGERLAIELLKMALRMLTREMAYAVPAQDLRIDLTRMPARPESGMLIRDVKRGVC</sequence>
<dbReference type="RefSeq" id="WP_267931120.1">
    <property type="nucleotide sequence ID" value="NZ_CP113257.1"/>
</dbReference>
<keyword evidence="3" id="KW-0408">Iron</keyword>
<dbReference type="InterPro" id="IPR001128">
    <property type="entry name" value="Cyt_P450"/>
</dbReference>
<dbReference type="AlphaFoldDB" id="A0AA47HY25"/>
<protein>
    <submittedName>
        <fullName evidence="4">Cytochrome P450</fullName>
    </submittedName>
</protein>
<dbReference type="EMBL" id="CP113257">
    <property type="protein sequence ID" value="WAE51750.1"/>
    <property type="molecule type" value="Genomic_DNA"/>
</dbReference>
<organism evidence="4 5">
    <name type="scientific">Stutzerimonas frequens</name>
    <dbReference type="NCBI Taxonomy" id="2968969"/>
    <lineage>
        <taxon>Bacteria</taxon>
        <taxon>Pseudomonadati</taxon>
        <taxon>Pseudomonadota</taxon>
        <taxon>Gammaproteobacteria</taxon>
        <taxon>Pseudomonadales</taxon>
        <taxon>Pseudomonadaceae</taxon>
        <taxon>Stutzerimonas</taxon>
    </lineage>
</organism>
<dbReference type="GO" id="GO:0016705">
    <property type="term" value="F:oxidoreductase activity, acting on paired donors, with incorporation or reduction of molecular oxygen"/>
    <property type="evidence" value="ECO:0007669"/>
    <property type="project" value="InterPro"/>
</dbReference>
<proteinExistence type="inferred from homology"/>
<dbReference type="CDD" id="cd11067">
    <property type="entry name" value="CYP152"/>
    <property type="match status" value="1"/>
</dbReference>
<dbReference type="InterPro" id="IPR002401">
    <property type="entry name" value="Cyt_P450_E_grp-I"/>
</dbReference>
<accession>A0AA47HY25</accession>
<feature type="binding site" description="axial binding residue" evidence="3">
    <location>
        <position position="361"/>
    </location>
    <ligand>
        <name>heme</name>
        <dbReference type="ChEBI" id="CHEBI:30413"/>
    </ligand>
    <ligandPart>
        <name>Fe</name>
        <dbReference type="ChEBI" id="CHEBI:18248"/>
    </ligandPart>
</feature>
<dbReference type="SUPFAM" id="SSF48264">
    <property type="entry name" value="Cytochrome P450"/>
    <property type="match status" value="1"/>
</dbReference>
<evidence type="ECO:0000313" key="5">
    <source>
        <dbReference type="Proteomes" id="UP001164632"/>
    </source>
</evidence>
<dbReference type="PANTHER" id="PTHR46696:SF1">
    <property type="entry name" value="CYTOCHROME P450 YJIB-RELATED"/>
    <property type="match status" value="1"/>
</dbReference>
<dbReference type="GO" id="GO:0020037">
    <property type="term" value="F:heme binding"/>
    <property type="evidence" value="ECO:0007669"/>
    <property type="project" value="InterPro"/>
</dbReference>
<dbReference type="InterPro" id="IPR036396">
    <property type="entry name" value="Cyt_P450_sf"/>
</dbReference>
<evidence type="ECO:0000313" key="4">
    <source>
        <dbReference type="EMBL" id="WAE51750.1"/>
    </source>
</evidence>
<dbReference type="PRINTS" id="PR00463">
    <property type="entry name" value="EP450I"/>
</dbReference>
<evidence type="ECO:0000256" key="2">
    <source>
        <dbReference type="ARBA" id="ARBA00010617"/>
    </source>
</evidence>
<comment type="cofactor">
    <cofactor evidence="1 3">
        <name>heme</name>
        <dbReference type="ChEBI" id="CHEBI:30413"/>
    </cofactor>
</comment>
<name>A0AA47HY25_9GAMM</name>
<dbReference type="PANTHER" id="PTHR46696">
    <property type="entry name" value="P450, PUTATIVE (EUROFUNG)-RELATED"/>
    <property type="match status" value="1"/>
</dbReference>
<dbReference type="Proteomes" id="UP001164632">
    <property type="component" value="Chromosome"/>
</dbReference>
<keyword evidence="3" id="KW-0479">Metal-binding</keyword>
<evidence type="ECO:0000256" key="1">
    <source>
        <dbReference type="ARBA" id="ARBA00001971"/>
    </source>
</evidence>